<keyword evidence="10 18" id="KW-0269">Exonuclease</keyword>
<feature type="binding site" evidence="17">
    <location>
        <position position="13"/>
    </location>
    <ligand>
        <name>a divalent metal cation</name>
        <dbReference type="ChEBI" id="CHEBI:60240"/>
        <label>1</label>
        <note>catalytic</note>
    </ligand>
</feature>
<evidence type="ECO:0000256" key="9">
    <source>
        <dbReference type="ARBA" id="ARBA00022801"/>
    </source>
</evidence>
<evidence type="ECO:0000256" key="6">
    <source>
        <dbReference type="ARBA" id="ARBA00022705"/>
    </source>
</evidence>
<evidence type="ECO:0000256" key="3">
    <source>
        <dbReference type="ARBA" id="ARBA00020352"/>
    </source>
</evidence>
<dbReference type="FunFam" id="3.30.420.10:FF:000012">
    <property type="entry name" value="DNA polymerase III subunit epsilon"/>
    <property type="match status" value="1"/>
</dbReference>
<comment type="caution">
    <text evidence="20">The sequence shown here is derived from an EMBL/GenBank/DDBJ whole genome shotgun (WGS) entry which is preliminary data.</text>
</comment>
<dbReference type="InterPro" id="IPR013520">
    <property type="entry name" value="Ribonucl_H"/>
</dbReference>
<dbReference type="CDD" id="cd06131">
    <property type="entry name" value="DNA_pol_III_epsilon_Ecoli_like"/>
    <property type="match status" value="1"/>
</dbReference>
<dbReference type="GO" id="GO:0045004">
    <property type="term" value="P:DNA replication proofreading"/>
    <property type="evidence" value="ECO:0007669"/>
    <property type="project" value="TreeGrafter"/>
</dbReference>
<evidence type="ECO:0000256" key="1">
    <source>
        <dbReference type="ARBA" id="ARBA00001936"/>
    </source>
</evidence>
<dbReference type="NCBIfam" id="TIGR01406">
    <property type="entry name" value="dnaQ_proteo"/>
    <property type="match status" value="1"/>
</dbReference>
<evidence type="ECO:0000256" key="7">
    <source>
        <dbReference type="ARBA" id="ARBA00022722"/>
    </source>
</evidence>
<keyword evidence="5 18" id="KW-0548">Nucleotidyltransferase</keyword>
<keyword evidence="13 17" id="KW-0464">Manganese</keyword>
<dbReference type="PANTHER" id="PTHR30231:SF41">
    <property type="entry name" value="DNA POLYMERASE III SUBUNIT EPSILON"/>
    <property type="match status" value="1"/>
</dbReference>
<dbReference type="Gene3D" id="3.30.420.10">
    <property type="entry name" value="Ribonuclease H-like superfamily/Ribonuclease H"/>
    <property type="match status" value="1"/>
</dbReference>
<evidence type="ECO:0000256" key="15">
    <source>
        <dbReference type="PIRSR" id="PIRSR606309-1"/>
    </source>
</evidence>
<dbReference type="InterPro" id="IPR006309">
    <property type="entry name" value="DnaQ_proteo"/>
</dbReference>
<evidence type="ECO:0000256" key="5">
    <source>
        <dbReference type="ARBA" id="ARBA00022695"/>
    </source>
</evidence>
<feature type="domain" description="Exonuclease" evidence="19">
    <location>
        <begin position="6"/>
        <end position="179"/>
    </location>
</feature>
<feature type="binding site" evidence="16">
    <location>
        <position position="13"/>
    </location>
    <ligand>
        <name>substrate</name>
    </ligand>
</feature>
<dbReference type="NCBIfam" id="NF004316">
    <property type="entry name" value="PRK05711.1"/>
    <property type="match status" value="1"/>
</dbReference>
<gene>
    <name evidence="18" type="primary">dnaQ</name>
    <name evidence="20" type="ORF">DFR28_1021059</name>
</gene>
<dbReference type="InterPro" id="IPR036397">
    <property type="entry name" value="RNaseH_sf"/>
</dbReference>
<evidence type="ECO:0000256" key="16">
    <source>
        <dbReference type="PIRSR" id="PIRSR606309-2"/>
    </source>
</evidence>
<dbReference type="PANTHER" id="PTHR30231">
    <property type="entry name" value="DNA POLYMERASE III SUBUNIT EPSILON"/>
    <property type="match status" value="1"/>
</dbReference>
<evidence type="ECO:0000259" key="19">
    <source>
        <dbReference type="SMART" id="SM00479"/>
    </source>
</evidence>
<dbReference type="FunCoup" id="A0A395JPA9">
    <property type="interactions" value="115"/>
</dbReference>
<feature type="active site" description="Proton acceptor" evidence="15">
    <location>
        <position position="157"/>
    </location>
</feature>
<dbReference type="GO" id="GO:0008408">
    <property type="term" value="F:3'-5' exonuclease activity"/>
    <property type="evidence" value="ECO:0007669"/>
    <property type="project" value="TreeGrafter"/>
</dbReference>
<dbReference type="GO" id="GO:0005829">
    <property type="term" value="C:cytosol"/>
    <property type="evidence" value="ECO:0007669"/>
    <property type="project" value="TreeGrafter"/>
</dbReference>
<organism evidence="20 21">
    <name type="scientific">Arenicella xantha</name>
    <dbReference type="NCBI Taxonomy" id="644221"/>
    <lineage>
        <taxon>Bacteria</taxon>
        <taxon>Pseudomonadati</taxon>
        <taxon>Pseudomonadota</taxon>
        <taxon>Gammaproteobacteria</taxon>
        <taxon>Arenicellales</taxon>
        <taxon>Arenicellaceae</taxon>
        <taxon>Arenicella</taxon>
    </lineage>
</organism>
<dbReference type="InterPro" id="IPR012337">
    <property type="entry name" value="RNaseH-like_sf"/>
</dbReference>
<keyword evidence="11 17" id="KW-0460">Magnesium</keyword>
<comment type="subunit">
    <text evidence="18">DNA polymerase III contains a core (composed of alpha, epsilon and theta chains) that associates with a tau subunit. This core dimerizes to form the POLIII' complex. PolIII' associates with the gamma complex (composed of gamma, delta, delta', psi and chi chains) and with the beta chain to form the complete DNA polymerase III complex.</text>
</comment>
<evidence type="ECO:0000256" key="10">
    <source>
        <dbReference type="ARBA" id="ARBA00022839"/>
    </source>
</evidence>
<keyword evidence="6 18" id="KW-0235">DNA replication</keyword>
<keyword evidence="21" id="KW-1185">Reference proteome</keyword>
<dbReference type="InParanoid" id="A0A395JPA9"/>
<dbReference type="Pfam" id="PF00929">
    <property type="entry name" value="RNase_T"/>
    <property type="match status" value="1"/>
</dbReference>
<comment type="cofactor">
    <cofactor evidence="17">
        <name>Mg(2+)</name>
        <dbReference type="ChEBI" id="CHEBI:18420"/>
    </cofactor>
    <cofactor evidence="17">
        <name>Mn(2+)</name>
        <dbReference type="ChEBI" id="CHEBI:29035"/>
    </cofactor>
    <text evidence="17">Binds 2 divalent metal cations. Magnesium or manganese.</text>
</comment>
<feature type="binding site" evidence="16">
    <location>
        <position position="61"/>
    </location>
    <ligand>
        <name>substrate</name>
    </ligand>
</feature>
<dbReference type="GO" id="GO:0046872">
    <property type="term" value="F:metal ion binding"/>
    <property type="evidence" value="ECO:0007669"/>
    <property type="project" value="UniProtKB-KW"/>
</dbReference>
<comment type="function">
    <text evidence="18">DNA polymerase III is a complex, multichain enzyme responsible for most of the replicative synthesis in bacteria. The epsilon subunit contain the editing function and is a proofreading 3'-5' exonuclease.</text>
</comment>
<keyword evidence="8 17" id="KW-0479">Metal-binding</keyword>
<dbReference type="SMART" id="SM00479">
    <property type="entry name" value="EXOIII"/>
    <property type="match status" value="1"/>
</dbReference>
<reference evidence="20 21" key="1">
    <citation type="submission" date="2018-06" db="EMBL/GenBank/DDBJ databases">
        <title>Genomic Encyclopedia of Type Strains, Phase IV (KMG-IV): sequencing the most valuable type-strain genomes for metagenomic binning, comparative biology and taxonomic classification.</title>
        <authorList>
            <person name="Goeker M."/>
        </authorList>
    </citation>
    <scope>NUCLEOTIDE SEQUENCE [LARGE SCALE GENOMIC DNA]</scope>
    <source>
        <strain evidence="20 21">DSM 24032</strain>
    </source>
</reference>
<dbReference type="NCBIfam" id="TIGR00573">
    <property type="entry name" value="dnaq"/>
    <property type="match status" value="1"/>
</dbReference>
<evidence type="ECO:0000256" key="8">
    <source>
        <dbReference type="ARBA" id="ARBA00022723"/>
    </source>
</evidence>
<evidence type="ECO:0000256" key="11">
    <source>
        <dbReference type="ARBA" id="ARBA00022842"/>
    </source>
</evidence>
<feature type="binding site" evidence="16">
    <location>
        <position position="11"/>
    </location>
    <ligand>
        <name>substrate</name>
    </ligand>
</feature>
<protein>
    <recommendedName>
        <fullName evidence="3 18">DNA polymerase III subunit epsilon</fullName>
        <ecNumber evidence="2 18">2.7.7.7</ecNumber>
    </recommendedName>
</protein>
<dbReference type="GO" id="GO:0003887">
    <property type="term" value="F:DNA-directed DNA polymerase activity"/>
    <property type="evidence" value="ECO:0007669"/>
    <property type="project" value="UniProtKB-KW"/>
</dbReference>
<evidence type="ECO:0000256" key="17">
    <source>
        <dbReference type="PIRSR" id="PIRSR606309-3"/>
    </source>
</evidence>
<keyword evidence="7 18" id="KW-0540">Nuclease</keyword>
<dbReference type="InterPro" id="IPR006054">
    <property type="entry name" value="DnaQ"/>
</dbReference>
<evidence type="ECO:0000313" key="21">
    <source>
        <dbReference type="Proteomes" id="UP000253083"/>
    </source>
</evidence>
<name>A0A395JPA9_9GAMM</name>
<feature type="binding site" evidence="16">
    <location>
        <position position="162"/>
    </location>
    <ligand>
        <name>substrate</name>
    </ligand>
</feature>
<proteinExistence type="predicted"/>
<comment type="catalytic activity">
    <reaction evidence="14 18">
        <text>DNA(n) + a 2'-deoxyribonucleoside 5'-triphosphate = DNA(n+1) + diphosphate</text>
        <dbReference type="Rhea" id="RHEA:22508"/>
        <dbReference type="Rhea" id="RHEA-COMP:17339"/>
        <dbReference type="Rhea" id="RHEA-COMP:17340"/>
        <dbReference type="ChEBI" id="CHEBI:33019"/>
        <dbReference type="ChEBI" id="CHEBI:61560"/>
        <dbReference type="ChEBI" id="CHEBI:173112"/>
        <dbReference type="EC" id="2.7.7.7"/>
    </reaction>
</comment>
<dbReference type="GO" id="GO:0003677">
    <property type="term" value="F:DNA binding"/>
    <property type="evidence" value="ECO:0007669"/>
    <property type="project" value="InterPro"/>
</dbReference>
<sequence>MSEYERQIVLDTETTGLEYRQGHRIIEIGCVELVNRKLTGNNFHQYLNPNREIDQGAIEVHGITNEFLADKPVFADIAESLVSYLKGAELIIHNAAFDVGFLDAEYEKLDEKASKIAEICGVHDTLLQARKMFPGQRNDLDSLCRRFEINNTHRELHGALLDAEILADVYLAMTGGQATLTLDASSNDRNALDSAKTQVNFATLSLPLVEPSAEELQDHVEWLTRLDDKVEGQCVWSRVNAKSGEVH</sequence>
<keyword evidence="9 18" id="KW-0378">Hydrolase</keyword>
<keyword evidence="12 18" id="KW-0239">DNA-directed DNA polymerase</keyword>
<dbReference type="OrthoDB" id="9804290at2"/>
<feature type="binding site" evidence="17">
    <location>
        <position position="11"/>
    </location>
    <ligand>
        <name>a divalent metal cation</name>
        <dbReference type="ChEBI" id="CHEBI:60240"/>
        <label>1</label>
        <note>catalytic</note>
    </ligand>
</feature>
<comment type="cofactor">
    <cofactor evidence="1 18">
        <name>Mn(2+)</name>
        <dbReference type="ChEBI" id="CHEBI:29035"/>
    </cofactor>
</comment>
<evidence type="ECO:0000256" key="18">
    <source>
        <dbReference type="RuleBase" id="RU364087"/>
    </source>
</evidence>
<evidence type="ECO:0000256" key="12">
    <source>
        <dbReference type="ARBA" id="ARBA00022932"/>
    </source>
</evidence>
<keyword evidence="4 18" id="KW-0808">Transferase</keyword>
<evidence type="ECO:0000256" key="13">
    <source>
        <dbReference type="ARBA" id="ARBA00023211"/>
    </source>
</evidence>
<evidence type="ECO:0000313" key="20">
    <source>
        <dbReference type="EMBL" id="RBP51627.1"/>
    </source>
</evidence>
<dbReference type="Proteomes" id="UP000253083">
    <property type="component" value="Unassembled WGS sequence"/>
</dbReference>
<feature type="binding site" evidence="17">
    <location>
        <position position="162"/>
    </location>
    <ligand>
        <name>a divalent metal cation</name>
        <dbReference type="ChEBI" id="CHEBI:60240"/>
        <label>1</label>
        <note>catalytic</note>
    </ligand>
</feature>
<evidence type="ECO:0000256" key="14">
    <source>
        <dbReference type="ARBA" id="ARBA00049244"/>
    </source>
</evidence>
<dbReference type="RefSeq" id="WP_113954381.1">
    <property type="nucleotide sequence ID" value="NZ_QNRT01000002.1"/>
</dbReference>
<dbReference type="SUPFAM" id="SSF53098">
    <property type="entry name" value="Ribonuclease H-like"/>
    <property type="match status" value="1"/>
</dbReference>
<evidence type="ECO:0000256" key="4">
    <source>
        <dbReference type="ARBA" id="ARBA00022679"/>
    </source>
</evidence>
<dbReference type="EC" id="2.7.7.7" evidence="2 18"/>
<dbReference type="AlphaFoldDB" id="A0A395JPA9"/>
<dbReference type="EMBL" id="QNRT01000002">
    <property type="protein sequence ID" value="RBP51627.1"/>
    <property type="molecule type" value="Genomic_DNA"/>
</dbReference>
<evidence type="ECO:0000256" key="2">
    <source>
        <dbReference type="ARBA" id="ARBA00012417"/>
    </source>
</evidence>
<accession>A0A395JPA9</accession>